<comment type="caution">
    <text evidence="4">The sequence shown here is derived from an EMBL/GenBank/DDBJ whole genome shotgun (WGS) entry which is preliminary data.</text>
</comment>
<dbReference type="PANTHER" id="PTHR43022:SF1">
    <property type="entry name" value="PROTEIN SMF"/>
    <property type="match status" value="1"/>
</dbReference>
<dbReference type="InterPro" id="IPR057666">
    <property type="entry name" value="DrpA_SLOG"/>
</dbReference>
<dbReference type="EMBL" id="QXGK01000018">
    <property type="protein sequence ID" value="RSX54457.1"/>
    <property type="molecule type" value="Genomic_DNA"/>
</dbReference>
<dbReference type="RefSeq" id="WP_125968837.1">
    <property type="nucleotide sequence ID" value="NZ_QXGK01000018.1"/>
</dbReference>
<dbReference type="GO" id="GO:0009294">
    <property type="term" value="P:DNA-mediated transformation"/>
    <property type="evidence" value="ECO:0007669"/>
    <property type="project" value="InterPro"/>
</dbReference>
<dbReference type="Gene3D" id="3.40.50.450">
    <property type="match status" value="1"/>
</dbReference>
<evidence type="ECO:0000256" key="1">
    <source>
        <dbReference type="ARBA" id="ARBA00006525"/>
    </source>
</evidence>
<evidence type="ECO:0000256" key="2">
    <source>
        <dbReference type="SAM" id="MobiDB-lite"/>
    </source>
</evidence>
<dbReference type="Pfam" id="PF02481">
    <property type="entry name" value="DNA_processg_A"/>
    <property type="match status" value="1"/>
</dbReference>
<dbReference type="OrthoDB" id="9785707at2"/>
<reference evidence="4 5" key="1">
    <citation type="submission" date="2018-09" db="EMBL/GenBank/DDBJ databases">
        <title>Characterization of the phylogenetic diversity of five novel species belonging to the genus Bifidobacterium.</title>
        <authorList>
            <person name="Lugli G.A."/>
            <person name="Duranti S."/>
            <person name="Milani C."/>
        </authorList>
    </citation>
    <scope>NUCLEOTIDE SEQUENCE [LARGE SCALE GENOMIC DNA]</scope>
    <source>
        <strain evidence="4 5">2033B</strain>
    </source>
</reference>
<comment type="similarity">
    <text evidence="1">Belongs to the DprA/Smf family.</text>
</comment>
<evidence type="ECO:0000259" key="3">
    <source>
        <dbReference type="Pfam" id="PF02481"/>
    </source>
</evidence>
<protein>
    <submittedName>
        <fullName evidence="4">DNA processing protein DprA</fullName>
    </submittedName>
</protein>
<gene>
    <name evidence="4" type="ORF">D2E24_1578</name>
</gene>
<dbReference type="InterPro" id="IPR003488">
    <property type="entry name" value="DprA"/>
</dbReference>
<evidence type="ECO:0000313" key="4">
    <source>
        <dbReference type="EMBL" id="RSX54457.1"/>
    </source>
</evidence>
<keyword evidence="5" id="KW-1185">Reference proteome</keyword>
<organism evidence="4 5">
    <name type="scientific">Bifidobacterium samirii</name>
    <dbReference type="NCBI Taxonomy" id="2306974"/>
    <lineage>
        <taxon>Bacteria</taxon>
        <taxon>Bacillati</taxon>
        <taxon>Actinomycetota</taxon>
        <taxon>Actinomycetes</taxon>
        <taxon>Bifidobacteriales</taxon>
        <taxon>Bifidobacteriaceae</taxon>
        <taxon>Bifidobacterium</taxon>
    </lineage>
</organism>
<feature type="compositionally biased region" description="Pro residues" evidence="2">
    <location>
        <begin position="8"/>
        <end position="21"/>
    </location>
</feature>
<dbReference type="Proteomes" id="UP000287470">
    <property type="component" value="Unassembled WGS sequence"/>
</dbReference>
<feature type="region of interest" description="Disordered" evidence="2">
    <location>
        <begin position="363"/>
        <end position="417"/>
    </location>
</feature>
<feature type="region of interest" description="Disordered" evidence="2">
    <location>
        <begin position="1"/>
        <end position="27"/>
    </location>
</feature>
<proteinExistence type="inferred from homology"/>
<dbReference type="SUPFAM" id="SSF102405">
    <property type="entry name" value="MCP/YpsA-like"/>
    <property type="match status" value="1"/>
</dbReference>
<name>A0A430FNQ5_9BIFI</name>
<dbReference type="AlphaFoldDB" id="A0A430FNQ5"/>
<evidence type="ECO:0000313" key="5">
    <source>
        <dbReference type="Proteomes" id="UP000287470"/>
    </source>
</evidence>
<dbReference type="PANTHER" id="PTHR43022">
    <property type="entry name" value="PROTEIN SMF"/>
    <property type="match status" value="1"/>
</dbReference>
<accession>A0A430FNQ5</accession>
<sequence>MSAAPVPESVPPRIPAPAPPPDDPDEDTLCRAALTACLDGADALMVALLKGLPDAAAVWRLVVDARPCAEPHSAALARKALDEAFLTGLVAWGRRPLARHVESFHTALAGWHRRMERLPSLDPQACRRWLGLDRGRRIIGPSGPCWPSRLDDLMIRREWAPPLCLWVAGEPSALVSCPAPLAVVGSRGVNDYGSRVARTLASRAALHGHLVVSGGAMGTDAAAHWGALDALARADDPDAVGRTVAVFAGGLDHVGPQCNRELFSRILDSGGALVSELPPDVVPEARRFLLRNRIIAALASTVVVAQARLRSGALNTAGWAAELNREVYAVPGDITTPGNAGCNRLIADGKAMILTSADAADGICHPSHRPLPPPTPDRGAHAQPDGRTSAPASGRTGPNDGDAPDADPDGGYVGTQDAADTFRPVLAAIRRCRRDRVPASAEAIAQRVEGMDLPAVLVMLGEMEMAGALAVRDGVVVPASPHNRGYESEAYRRHV</sequence>
<feature type="domain" description="Smf/DprA SLOG" evidence="3">
    <location>
        <begin position="139"/>
        <end position="358"/>
    </location>
</feature>